<evidence type="ECO:0000259" key="10">
    <source>
        <dbReference type="PROSITE" id="PS52035"/>
    </source>
</evidence>
<dbReference type="PANTHER" id="PTHR11705:SF143">
    <property type="entry name" value="SLL0236 PROTEIN"/>
    <property type="match status" value="1"/>
</dbReference>
<dbReference type="GO" id="GO:0006508">
    <property type="term" value="P:proteolysis"/>
    <property type="evidence" value="ECO:0007669"/>
    <property type="project" value="UniProtKB-KW"/>
</dbReference>
<organism evidence="11 12">
    <name type="scientific">Dactylonectria macrodidyma</name>
    <dbReference type="NCBI Taxonomy" id="307937"/>
    <lineage>
        <taxon>Eukaryota</taxon>
        <taxon>Fungi</taxon>
        <taxon>Dikarya</taxon>
        <taxon>Ascomycota</taxon>
        <taxon>Pezizomycotina</taxon>
        <taxon>Sordariomycetes</taxon>
        <taxon>Hypocreomycetidae</taxon>
        <taxon>Hypocreales</taxon>
        <taxon>Nectriaceae</taxon>
        <taxon>Dactylonectria</taxon>
    </lineage>
</organism>
<proteinExistence type="inferred from homology"/>
<dbReference type="PANTHER" id="PTHR11705">
    <property type="entry name" value="PROTEASE FAMILY M14 CARBOXYPEPTIDASE A,B"/>
    <property type="match status" value="1"/>
</dbReference>
<evidence type="ECO:0000256" key="5">
    <source>
        <dbReference type="ARBA" id="ARBA00022833"/>
    </source>
</evidence>
<keyword evidence="4" id="KW-0378">Hydrolase</keyword>
<feature type="signal peptide" evidence="9">
    <location>
        <begin position="1"/>
        <end position="18"/>
    </location>
</feature>
<evidence type="ECO:0000256" key="4">
    <source>
        <dbReference type="ARBA" id="ARBA00022801"/>
    </source>
</evidence>
<keyword evidence="5" id="KW-0862">Zinc</keyword>
<evidence type="ECO:0000256" key="1">
    <source>
        <dbReference type="ARBA" id="ARBA00001947"/>
    </source>
</evidence>
<dbReference type="OrthoDB" id="3626597at2759"/>
<feature type="region of interest" description="Disordered" evidence="8">
    <location>
        <begin position="35"/>
        <end position="59"/>
    </location>
</feature>
<dbReference type="Proteomes" id="UP000738349">
    <property type="component" value="Unassembled WGS sequence"/>
</dbReference>
<dbReference type="PROSITE" id="PS52035">
    <property type="entry name" value="PEPTIDASE_M14"/>
    <property type="match status" value="1"/>
</dbReference>
<comment type="similarity">
    <text evidence="2 7">Belongs to the peptidase M14 family.</text>
</comment>
<dbReference type="GO" id="GO:0008270">
    <property type="term" value="F:zinc ion binding"/>
    <property type="evidence" value="ECO:0007669"/>
    <property type="project" value="InterPro"/>
</dbReference>
<reference evidence="11" key="1">
    <citation type="journal article" date="2021" name="Nat. Commun.">
        <title>Genetic determinants of endophytism in the Arabidopsis root mycobiome.</title>
        <authorList>
            <person name="Mesny F."/>
            <person name="Miyauchi S."/>
            <person name="Thiergart T."/>
            <person name="Pickel B."/>
            <person name="Atanasova L."/>
            <person name="Karlsson M."/>
            <person name="Huettel B."/>
            <person name="Barry K.W."/>
            <person name="Haridas S."/>
            <person name="Chen C."/>
            <person name="Bauer D."/>
            <person name="Andreopoulos W."/>
            <person name="Pangilinan J."/>
            <person name="LaButti K."/>
            <person name="Riley R."/>
            <person name="Lipzen A."/>
            <person name="Clum A."/>
            <person name="Drula E."/>
            <person name="Henrissat B."/>
            <person name="Kohler A."/>
            <person name="Grigoriev I.V."/>
            <person name="Martin F.M."/>
            <person name="Hacquard S."/>
        </authorList>
    </citation>
    <scope>NUCLEOTIDE SEQUENCE</scope>
    <source>
        <strain evidence="11">MPI-CAGE-AT-0147</strain>
    </source>
</reference>
<dbReference type="SMART" id="SM00631">
    <property type="entry name" value="Zn_pept"/>
    <property type="match status" value="1"/>
</dbReference>
<dbReference type="Pfam" id="PF00246">
    <property type="entry name" value="Peptidase_M14"/>
    <property type="match status" value="1"/>
</dbReference>
<dbReference type="GO" id="GO:0004181">
    <property type="term" value="F:metallocarboxypeptidase activity"/>
    <property type="evidence" value="ECO:0007669"/>
    <property type="project" value="InterPro"/>
</dbReference>
<evidence type="ECO:0000256" key="3">
    <source>
        <dbReference type="ARBA" id="ARBA00022670"/>
    </source>
</evidence>
<feature type="active site" description="Proton donor/acceptor" evidence="7">
    <location>
        <position position="390"/>
    </location>
</feature>
<comment type="cofactor">
    <cofactor evidence="1">
        <name>Zn(2+)</name>
        <dbReference type="ChEBI" id="CHEBI:29105"/>
    </cofactor>
</comment>
<evidence type="ECO:0000256" key="2">
    <source>
        <dbReference type="ARBA" id="ARBA00005988"/>
    </source>
</evidence>
<evidence type="ECO:0000313" key="11">
    <source>
        <dbReference type="EMBL" id="KAH7134143.1"/>
    </source>
</evidence>
<keyword evidence="12" id="KW-1185">Reference proteome</keyword>
<name>A0A9P9EAM1_9HYPO</name>
<comment type="caution">
    <text evidence="11">The sequence shown here is derived from an EMBL/GenBank/DDBJ whole genome shotgun (WGS) entry which is preliminary data.</text>
</comment>
<protein>
    <recommendedName>
        <fullName evidence="10">Peptidase M14 domain-containing protein</fullName>
    </recommendedName>
</protein>
<evidence type="ECO:0000256" key="7">
    <source>
        <dbReference type="PROSITE-ProRule" id="PRU01379"/>
    </source>
</evidence>
<dbReference type="EMBL" id="JAGMUV010000014">
    <property type="protein sequence ID" value="KAH7134143.1"/>
    <property type="molecule type" value="Genomic_DNA"/>
</dbReference>
<feature type="chain" id="PRO_5040365710" description="Peptidase M14 domain-containing protein" evidence="9">
    <location>
        <begin position="19"/>
        <end position="452"/>
    </location>
</feature>
<sequence length="452" mass="49333">MKISFVWALLAFSYGTSGCLLPEERESGGLKRVVRRGTSTGTPIGTGDRFKGGATPPRGLGSQSKTFKTLLNVKEIKSGLKGLRKAYGIETFSTPYKTYEGATVLGARVGGKGGDCKDVFRVFFNGNIHARERGSMDNVLYFISDLLYAEKHKTGLKYGSKTYTNKQVKKALSAGIVFIPLSNPDGVAYDQSTNSCWRKNRNPNKGQSPGVDLNRNFDFVWDFEKEFAASAQDVASTSPSSEVYHGTKPFSEPETKNIKWVFDTYTEIRYFVDLHSFTGDVLYSWGSDENQSKYPSMNFLNSTYDSVRGDLTDTPGKGKGYGEYTPKAEFDINVAAAKRMAEGLTAGGGEAYSAIPAAALYPTSGASDDYSYSRHFADTSLNLVHGYTVEFGFGNEEATCPFYPTVDQYNSNIKATSAGFMELLLAAVDLGLGDKQTCPIKCKGKNGKPAKE</sequence>
<keyword evidence="9" id="KW-0732">Signal</keyword>
<evidence type="ECO:0000256" key="9">
    <source>
        <dbReference type="SAM" id="SignalP"/>
    </source>
</evidence>
<evidence type="ECO:0000256" key="8">
    <source>
        <dbReference type="SAM" id="MobiDB-lite"/>
    </source>
</evidence>
<evidence type="ECO:0000256" key="6">
    <source>
        <dbReference type="ARBA" id="ARBA00023049"/>
    </source>
</evidence>
<accession>A0A9P9EAM1</accession>
<feature type="domain" description="Peptidase M14" evidence="10">
    <location>
        <begin position="69"/>
        <end position="427"/>
    </location>
</feature>
<keyword evidence="6" id="KW-0482">Metalloprotease</keyword>
<dbReference type="FunFam" id="3.40.630.10:FF:000155">
    <property type="entry name" value="Zn-dependent exopeptidase"/>
    <property type="match status" value="1"/>
</dbReference>
<dbReference type="AlphaFoldDB" id="A0A9P9EAM1"/>
<evidence type="ECO:0000313" key="12">
    <source>
        <dbReference type="Proteomes" id="UP000738349"/>
    </source>
</evidence>
<gene>
    <name evidence="11" type="ORF">EDB81DRAFT_92461</name>
</gene>
<dbReference type="Gene3D" id="3.40.630.10">
    <property type="entry name" value="Zn peptidases"/>
    <property type="match status" value="1"/>
</dbReference>
<dbReference type="SUPFAM" id="SSF53187">
    <property type="entry name" value="Zn-dependent exopeptidases"/>
    <property type="match status" value="1"/>
</dbReference>
<keyword evidence="3" id="KW-0645">Protease</keyword>
<dbReference type="PROSITE" id="PS51257">
    <property type="entry name" value="PROKAR_LIPOPROTEIN"/>
    <property type="match status" value="1"/>
</dbReference>
<dbReference type="InterPro" id="IPR000834">
    <property type="entry name" value="Peptidase_M14"/>
</dbReference>